<accession>L1MKA1</accession>
<dbReference type="InterPro" id="IPR011004">
    <property type="entry name" value="Trimer_LpxA-like_sf"/>
</dbReference>
<comment type="caution">
    <text evidence="1">The sequence shown here is derived from an EMBL/GenBank/DDBJ whole genome shotgun (WGS) entry which is preliminary data.</text>
</comment>
<evidence type="ECO:0000313" key="2">
    <source>
        <dbReference type="Proteomes" id="UP000010445"/>
    </source>
</evidence>
<dbReference type="Gene3D" id="2.160.10.10">
    <property type="entry name" value="Hexapeptide repeat proteins"/>
    <property type="match status" value="1"/>
</dbReference>
<proteinExistence type="predicted"/>
<evidence type="ECO:0008006" key="3">
    <source>
        <dbReference type="Google" id="ProtNLM"/>
    </source>
</evidence>
<keyword evidence="2" id="KW-1185">Reference proteome</keyword>
<organism evidence="1 2">
    <name type="scientific">Corynebacterium durum F0235</name>
    <dbReference type="NCBI Taxonomy" id="1035195"/>
    <lineage>
        <taxon>Bacteria</taxon>
        <taxon>Bacillati</taxon>
        <taxon>Actinomycetota</taxon>
        <taxon>Actinomycetes</taxon>
        <taxon>Mycobacteriales</taxon>
        <taxon>Corynebacteriaceae</taxon>
        <taxon>Corynebacterium</taxon>
    </lineage>
</organism>
<dbReference type="Proteomes" id="UP000010445">
    <property type="component" value="Unassembled WGS sequence"/>
</dbReference>
<dbReference type="HOGENOM" id="CLU_1320146_0_0_11"/>
<sequence>MLNDLGVLLHRVRAAYDIPAHGVRTGDIGGWVDSPDRLTLNGWITDDAQTYDDATITGAALVSGNARVYESATIDETARVSGNAAICGHACIGYGAHVHGDITIDGRAWIEDADLSHPSHFLIVTPLGVAGENAQLTRCPDGSYTVTHGDWIGSLDDFAAAFDGAEYALFADLARAHINGA</sequence>
<dbReference type="PATRIC" id="fig|1035195.3.peg.665"/>
<protein>
    <recommendedName>
        <fullName evidence="3">Bacterial transferase hexapeptide repeat protein</fullName>
    </recommendedName>
</protein>
<gene>
    <name evidence="1" type="ORF">HMPREF9997_00746</name>
</gene>
<dbReference type="SUPFAM" id="SSF51161">
    <property type="entry name" value="Trimeric LpxA-like enzymes"/>
    <property type="match status" value="1"/>
</dbReference>
<evidence type="ECO:0000313" key="1">
    <source>
        <dbReference type="EMBL" id="EKX91374.1"/>
    </source>
</evidence>
<name>L1MKA1_9CORY</name>
<dbReference type="EMBL" id="AMEM01000012">
    <property type="protein sequence ID" value="EKX91374.1"/>
    <property type="molecule type" value="Genomic_DNA"/>
</dbReference>
<reference evidence="1 2" key="1">
    <citation type="submission" date="2012-05" db="EMBL/GenBank/DDBJ databases">
        <authorList>
            <person name="Weinstock G."/>
            <person name="Sodergren E."/>
            <person name="Lobos E.A."/>
            <person name="Fulton L."/>
            <person name="Fulton R."/>
            <person name="Courtney L."/>
            <person name="Fronick C."/>
            <person name="O'Laughlin M."/>
            <person name="Godfrey J."/>
            <person name="Wilson R.M."/>
            <person name="Miner T."/>
            <person name="Farmer C."/>
            <person name="Delehaunty K."/>
            <person name="Cordes M."/>
            <person name="Minx P."/>
            <person name="Tomlinson C."/>
            <person name="Chen J."/>
            <person name="Wollam A."/>
            <person name="Pepin K.H."/>
            <person name="Bhonagiri V."/>
            <person name="Zhang X."/>
            <person name="Suruliraj S."/>
            <person name="Warren W."/>
            <person name="Mitreva M."/>
            <person name="Mardis E.R."/>
            <person name="Wilson R.K."/>
        </authorList>
    </citation>
    <scope>NUCLEOTIDE SEQUENCE [LARGE SCALE GENOMIC DNA]</scope>
    <source>
        <strain evidence="1 2">F0235</strain>
    </source>
</reference>
<dbReference type="AlphaFoldDB" id="L1MKA1"/>